<dbReference type="OrthoDB" id="156957at2"/>
<dbReference type="EMBL" id="CP000804">
    <property type="protein sequence ID" value="ABU59912.1"/>
    <property type="molecule type" value="Genomic_DNA"/>
</dbReference>
<accession>A7NQR6</accession>
<gene>
    <name evidence="1" type="ordered locus">Rcas_3876</name>
</gene>
<dbReference type="eggNOG" id="ENOG5033Z6N">
    <property type="taxonomic scope" value="Bacteria"/>
</dbReference>
<proteinExistence type="predicted"/>
<keyword evidence="2" id="KW-1185">Reference proteome</keyword>
<organism evidence="1 2">
    <name type="scientific">Roseiflexus castenholzii (strain DSM 13941 / HLO8)</name>
    <dbReference type="NCBI Taxonomy" id="383372"/>
    <lineage>
        <taxon>Bacteria</taxon>
        <taxon>Bacillati</taxon>
        <taxon>Chloroflexota</taxon>
        <taxon>Chloroflexia</taxon>
        <taxon>Chloroflexales</taxon>
        <taxon>Roseiflexineae</taxon>
        <taxon>Roseiflexaceae</taxon>
        <taxon>Roseiflexus</taxon>
    </lineage>
</organism>
<dbReference type="InterPro" id="IPR034660">
    <property type="entry name" value="DinB/YfiT-like"/>
</dbReference>
<name>A7NQR6_ROSCS</name>
<dbReference type="RefSeq" id="WP_012122335.1">
    <property type="nucleotide sequence ID" value="NC_009767.1"/>
</dbReference>
<sequence length="155" mass="17905">MSLHEILRDVIVRLAVERPATSRSTTEWAETLAASGAKLKARMTAIADTPANCRQLRHIIGLERWGQRRMRVALGEPFINDEMDEYEPPVDLRFPDLIDVFLNTRDETVNIARRCAADPRTESTRVQHNQLGPLSIRGWLRYLDLHARLEARWLH</sequence>
<evidence type="ECO:0000313" key="1">
    <source>
        <dbReference type="EMBL" id="ABU59912.1"/>
    </source>
</evidence>
<evidence type="ECO:0000313" key="2">
    <source>
        <dbReference type="Proteomes" id="UP000000263"/>
    </source>
</evidence>
<reference evidence="1 2" key="1">
    <citation type="submission" date="2007-08" db="EMBL/GenBank/DDBJ databases">
        <title>Complete sequence of Roseiflexus castenholzii DSM 13941.</title>
        <authorList>
            <consortium name="US DOE Joint Genome Institute"/>
            <person name="Copeland A."/>
            <person name="Lucas S."/>
            <person name="Lapidus A."/>
            <person name="Barry K."/>
            <person name="Glavina del Rio T."/>
            <person name="Dalin E."/>
            <person name="Tice H."/>
            <person name="Pitluck S."/>
            <person name="Thompson L.S."/>
            <person name="Brettin T."/>
            <person name="Bruce D."/>
            <person name="Detter J.C."/>
            <person name="Han C."/>
            <person name="Tapia R."/>
            <person name="Schmutz J."/>
            <person name="Larimer F."/>
            <person name="Land M."/>
            <person name="Hauser L."/>
            <person name="Kyrpides N."/>
            <person name="Mikhailova N."/>
            <person name="Bryant D.A."/>
            <person name="Hanada S."/>
            <person name="Tsukatani Y."/>
            <person name="Richardson P."/>
        </authorList>
    </citation>
    <scope>NUCLEOTIDE SEQUENCE [LARGE SCALE GENOMIC DNA]</scope>
    <source>
        <strain evidence="2">DSM 13941 / HLO8</strain>
    </source>
</reference>
<dbReference type="Proteomes" id="UP000000263">
    <property type="component" value="Chromosome"/>
</dbReference>
<dbReference type="HOGENOM" id="CLU_099782_0_0_0"/>
<evidence type="ECO:0008006" key="3">
    <source>
        <dbReference type="Google" id="ProtNLM"/>
    </source>
</evidence>
<dbReference type="Gene3D" id="1.20.120.450">
    <property type="entry name" value="dinb family like domain"/>
    <property type="match status" value="1"/>
</dbReference>
<dbReference type="KEGG" id="rca:Rcas_3876"/>
<protein>
    <recommendedName>
        <fullName evidence="3">DinB-like domain-containing protein</fullName>
    </recommendedName>
</protein>
<dbReference type="AlphaFoldDB" id="A7NQR6"/>